<dbReference type="Pfam" id="PF13385">
    <property type="entry name" value="Laminin_G_3"/>
    <property type="match status" value="1"/>
</dbReference>
<dbReference type="InterPro" id="IPR008963">
    <property type="entry name" value="Purple_acid_Pase-like_N"/>
</dbReference>
<accession>A0A5C5ZJQ5</accession>
<dbReference type="PANTHER" id="PTHR22953:SF153">
    <property type="entry name" value="PURPLE ACID PHOSPHATASE"/>
    <property type="match status" value="1"/>
</dbReference>
<dbReference type="InterPro" id="IPR039331">
    <property type="entry name" value="PAPs-like"/>
</dbReference>
<proteinExistence type="predicted"/>
<dbReference type="InterPro" id="IPR004843">
    <property type="entry name" value="Calcineurin-like_PHP"/>
</dbReference>
<dbReference type="SUPFAM" id="SSF49899">
    <property type="entry name" value="Concanavalin A-like lectins/glucanases"/>
    <property type="match status" value="1"/>
</dbReference>
<comment type="caution">
    <text evidence="5">The sequence shown here is derived from an EMBL/GenBank/DDBJ whole genome shotgun (WGS) entry which is preliminary data.</text>
</comment>
<dbReference type="InterPro" id="IPR013320">
    <property type="entry name" value="ConA-like_dom_sf"/>
</dbReference>
<dbReference type="InterPro" id="IPR015914">
    <property type="entry name" value="PAPs_N"/>
</dbReference>
<dbReference type="PANTHER" id="PTHR22953">
    <property type="entry name" value="ACID PHOSPHATASE RELATED"/>
    <property type="match status" value="1"/>
</dbReference>
<dbReference type="RefSeq" id="WP_146401892.1">
    <property type="nucleotide sequence ID" value="NZ_SJPQ01000003.1"/>
</dbReference>
<dbReference type="Pfam" id="PF00149">
    <property type="entry name" value="Metallophos"/>
    <property type="match status" value="1"/>
</dbReference>
<feature type="signal peptide" evidence="3">
    <location>
        <begin position="1"/>
        <end position="24"/>
    </location>
</feature>
<dbReference type="GO" id="GO:0003993">
    <property type="term" value="F:acid phosphatase activity"/>
    <property type="evidence" value="ECO:0007669"/>
    <property type="project" value="InterPro"/>
</dbReference>
<dbReference type="OrthoDB" id="9804511at2"/>
<evidence type="ECO:0000313" key="6">
    <source>
        <dbReference type="Proteomes" id="UP000315440"/>
    </source>
</evidence>
<dbReference type="Gene3D" id="2.60.40.380">
    <property type="entry name" value="Purple acid phosphatase-like, N-terminal"/>
    <property type="match status" value="1"/>
</dbReference>
<dbReference type="Pfam" id="PF16656">
    <property type="entry name" value="Pur_ac_phosph_N"/>
    <property type="match status" value="1"/>
</dbReference>
<dbReference type="AlphaFoldDB" id="A0A5C5ZJQ5"/>
<dbReference type="SUPFAM" id="SSF49363">
    <property type="entry name" value="Purple acid phosphatase, N-terminal domain"/>
    <property type="match status" value="1"/>
</dbReference>
<organism evidence="5 6">
    <name type="scientific">Pseudobythopirellula maris</name>
    <dbReference type="NCBI Taxonomy" id="2527991"/>
    <lineage>
        <taxon>Bacteria</taxon>
        <taxon>Pseudomonadati</taxon>
        <taxon>Planctomycetota</taxon>
        <taxon>Planctomycetia</taxon>
        <taxon>Pirellulales</taxon>
        <taxon>Lacipirellulaceae</taxon>
        <taxon>Pseudobythopirellula</taxon>
    </lineage>
</organism>
<dbReference type="EMBL" id="SJPQ01000003">
    <property type="protein sequence ID" value="TWT87609.1"/>
    <property type="molecule type" value="Genomic_DNA"/>
</dbReference>
<evidence type="ECO:0000256" key="1">
    <source>
        <dbReference type="ARBA" id="ARBA00022729"/>
    </source>
</evidence>
<keyword evidence="6" id="KW-1185">Reference proteome</keyword>
<protein>
    <submittedName>
        <fullName evidence="5">Calcineurin-like phosphoesterase</fullName>
    </submittedName>
</protein>
<keyword evidence="1 3" id="KW-0732">Signal</keyword>
<feature type="chain" id="PRO_5022980130" evidence="3">
    <location>
        <begin position="25"/>
        <end position="613"/>
    </location>
</feature>
<dbReference type="Gene3D" id="2.60.120.200">
    <property type="match status" value="1"/>
</dbReference>
<gene>
    <name evidence="5" type="ORF">Mal64_31510</name>
</gene>
<dbReference type="CDD" id="cd00063">
    <property type="entry name" value="FN3"/>
    <property type="match status" value="1"/>
</dbReference>
<sequence length="613" mass="67920" precursor="true">MTRHGTFTLATYLLLCGAASLALAHQGPDPIAHWAMTSRSIDGKVCHARLGPDAQLPEAGRIANDAHGQSLDMTGAGPAETAPLGADSEYLPTREMTVSAWVLIDEAEEVGGVAAAVAEDGSIAWRLGYNDKCFTLDLATSEAGQTQVEGATPYEKGSWYHVVGVYDGQTAELYVNGRLDASEPKDARGDLVYAERQRVVLGGSGDTARPPLRGRLREVSVYDLAAKKAWVAHEFEHNRSLVTLKRDARQDSLSMVVSPYLQYGTKEGMTVMWQTSLSGTSVVHYGETDECEQSASADDAEIHEVRIEGLEPETQYFYRVETKDDSDQSIGSRVSTFSTAVNEGTPFAFAIISDTQANPIVCAKLAGHAWAQRPSFLLHPGDLVDQGVKDVHWTQHFFPGASELISRVPMFPVLGNHEQNASNYYEYMSLPDPEYYYEFHYGDAHFFMIDTNRNVGPGSEQYEWLDARLAESTSQWKFVCHHHPPYSSDENDYGDLWKQNKSERGDLRARQLSALYDKHGVDVVWNGHIHSYERTWPVKGNRAVAKDGPVYMIVGGGGGNLETPGPSRPFFQNRVHRSHHYVMAHVNGPTLEIRSFDLDDKLFDTVVIEQDAE</sequence>
<dbReference type="InterPro" id="IPR006558">
    <property type="entry name" value="LamG-like"/>
</dbReference>
<dbReference type="Proteomes" id="UP000315440">
    <property type="component" value="Unassembled WGS sequence"/>
</dbReference>
<evidence type="ECO:0000256" key="2">
    <source>
        <dbReference type="ARBA" id="ARBA00023157"/>
    </source>
</evidence>
<evidence type="ECO:0000313" key="5">
    <source>
        <dbReference type="EMBL" id="TWT87609.1"/>
    </source>
</evidence>
<dbReference type="SUPFAM" id="SSF56300">
    <property type="entry name" value="Metallo-dependent phosphatases"/>
    <property type="match status" value="1"/>
</dbReference>
<keyword evidence="2" id="KW-1015">Disulfide bond</keyword>
<dbReference type="InterPro" id="IPR029052">
    <property type="entry name" value="Metallo-depent_PP-like"/>
</dbReference>
<dbReference type="Gene3D" id="3.60.21.10">
    <property type="match status" value="1"/>
</dbReference>
<reference evidence="5 6" key="1">
    <citation type="submission" date="2019-02" db="EMBL/GenBank/DDBJ databases">
        <title>Deep-cultivation of Planctomycetes and their phenomic and genomic characterization uncovers novel biology.</title>
        <authorList>
            <person name="Wiegand S."/>
            <person name="Jogler M."/>
            <person name="Boedeker C."/>
            <person name="Pinto D."/>
            <person name="Vollmers J."/>
            <person name="Rivas-Marin E."/>
            <person name="Kohn T."/>
            <person name="Peeters S.H."/>
            <person name="Heuer A."/>
            <person name="Rast P."/>
            <person name="Oberbeckmann S."/>
            <person name="Bunk B."/>
            <person name="Jeske O."/>
            <person name="Meyerdierks A."/>
            <person name="Storesund J.E."/>
            <person name="Kallscheuer N."/>
            <person name="Luecker S."/>
            <person name="Lage O.M."/>
            <person name="Pohl T."/>
            <person name="Merkel B.J."/>
            <person name="Hornburger P."/>
            <person name="Mueller R.-W."/>
            <person name="Bruemmer F."/>
            <person name="Labrenz M."/>
            <person name="Spormann A.M."/>
            <person name="Op Den Camp H."/>
            <person name="Overmann J."/>
            <person name="Amann R."/>
            <person name="Jetten M.S.M."/>
            <person name="Mascher T."/>
            <person name="Medema M.H."/>
            <person name="Devos D.P."/>
            <person name="Kaster A.-K."/>
            <person name="Ovreas L."/>
            <person name="Rohde M."/>
            <person name="Galperin M.Y."/>
            <person name="Jogler C."/>
        </authorList>
    </citation>
    <scope>NUCLEOTIDE SEQUENCE [LARGE SCALE GENOMIC DNA]</scope>
    <source>
        <strain evidence="5 6">Mal64</strain>
    </source>
</reference>
<evidence type="ECO:0000259" key="4">
    <source>
        <dbReference type="SMART" id="SM00560"/>
    </source>
</evidence>
<dbReference type="SMART" id="SM00560">
    <property type="entry name" value="LamGL"/>
    <property type="match status" value="1"/>
</dbReference>
<dbReference type="InterPro" id="IPR003961">
    <property type="entry name" value="FN3_dom"/>
</dbReference>
<dbReference type="GO" id="GO:0046872">
    <property type="term" value="F:metal ion binding"/>
    <property type="evidence" value="ECO:0007669"/>
    <property type="project" value="InterPro"/>
</dbReference>
<name>A0A5C5ZJQ5_9BACT</name>
<evidence type="ECO:0000256" key="3">
    <source>
        <dbReference type="SAM" id="SignalP"/>
    </source>
</evidence>
<feature type="domain" description="LamG-like jellyroll fold" evidence="4">
    <location>
        <begin position="94"/>
        <end position="229"/>
    </location>
</feature>